<feature type="region of interest" description="Disordered" evidence="1">
    <location>
        <begin position="261"/>
        <end position="281"/>
    </location>
</feature>
<sequence length="515" mass="58569">MADEAWWNRRLSTNQTLLPVVSCHLKVEDLDVIKTAKHELSLLSCNLMKNQLWTEMRILHAVIYKNNNQHKKEKYFQGLKKIHKYLNSLEQMSLGNTLVSLVKQLPKIKQESPPIAGLSLPCVRSVENMLVQFIGAAKLAFQIIEYSKTIFQLVMGQMVLGFFLRFHVVNASCISRLSILLKDFCQNLFDGYKCLFELIKVLRTAENADLSETLHLPTCLKTWLGADKSVDEVQSVDEDTVKSTANQSVSLLDKLFAESPVTDNKPRAKSSTMLPSSDSNDVGEVVSLDEYMPHGRLIKEEKCVKESSNSITAPIQNTLERRSLSYKGLAAARHDRHSRGKQGVTKGLYQRKTNKDDRVGHITSLVDFKPKMHRIAKLYQNQLAMLDKEKFQSNDVTSKKLFYSLLRWKHCKRKSFVNRWKQRTGHRIKRSEKTSKVRINNVNAKRKEKLADCSKGCVDHQPVAMKSLMGKNNNAEIEVGTLDLFQSHDTLEQNSKVSTSCKGVDIDDIFNALGV</sequence>
<dbReference type="STRING" id="45351.A7S7Z8"/>
<accession>A7S7Z8</accession>
<dbReference type="EMBL" id="DS469595">
    <property type="protein sequence ID" value="EDO40208.1"/>
    <property type="molecule type" value="Genomic_DNA"/>
</dbReference>
<dbReference type="InParanoid" id="A7S7Z8"/>
<keyword evidence="4" id="KW-1185">Reference proteome</keyword>
<dbReference type="KEGG" id="nve:5511894"/>
<name>A7S7Z8_NEMVE</name>
<evidence type="ECO:0000259" key="2">
    <source>
        <dbReference type="Pfam" id="PF14780"/>
    </source>
</evidence>
<evidence type="ECO:0000313" key="4">
    <source>
        <dbReference type="Proteomes" id="UP000001593"/>
    </source>
</evidence>
<dbReference type="Proteomes" id="UP000001593">
    <property type="component" value="Unassembled WGS sequence"/>
</dbReference>
<protein>
    <recommendedName>
        <fullName evidence="2">Nucleolus and neural progenitor protein-like N-terminal domain-containing protein</fullName>
    </recommendedName>
</protein>
<gene>
    <name evidence="3" type="ORF">NEMVEDRAFT_v1g243473</name>
</gene>
<evidence type="ECO:0000256" key="1">
    <source>
        <dbReference type="SAM" id="MobiDB-lite"/>
    </source>
</evidence>
<organism evidence="3 4">
    <name type="scientific">Nematostella vectensis</name>
    <name type="common">Starlet sea anemone</name>
    <dbReference type="NCBI Taxonomy" id="45351"/>
    <lineage>
        <taxon>Eukaryota</taxon>
        <taxon>Metazoa</taxon>
        <taxon>Cnidaria</taxon>
        <taxon>Anthozoa</taxon>
        <taxon>Hexacorallia</taxon>
        <taxon>Actiniaria</taxon>
        <taxon>Edwardsiidae</taxon>
        <taxon>Nematostella</taxon>
    </lineage>
</organism>
<dbReference type="InterPro" id="IPR027951">
    <property type="entry name" value="Nepro_N"/>
</dbReference>
<dbReference type="AlphaFoldDB" id="A7S7Z8"/>
<dbReference type="eggNOG" id="ENOG502QTP3">
    <property type="taxonomic scope" value="Eukaryota"/>
</dbReference>
<dbReference type="GO" id="GO:0045747">
    <property type="term" value="P:positive regulation of Notch signaling pathway"/>
    <property type="evidence" value="ECO:0000318"/>
    <property type="project" value="GO_Central"/>
</dbReference>
<dbReference type="GO" id="GO:0005634">
    <property type="term" value="C:nucleus"/>
    <property type="evidence" value="ECO:0000318"/>
    <property type="project" value="GO_Central"/>
</dbReference>
<dbReference type="InterPro" id="IPR052835">
    <property type="entry name" value="Nepro"/>
</dbReference>
<dbReference type="PANTHER" id="PTHR34761">
    <property type="entry name" value="NUCLEOLUS AND NEURAL PROGENITOR PROTEIN"/>
    <property type="match status" value="1"/>
</dbReference>
<dbReference type="OrthoDB" id="5990284at2759"/>
<dbReference type="Pfam" id="PF14780">
    <property type="entry name" value="NEPRO_N"/>
    <property type="match status" value="1"/>
</dbReference>
<feature type="compositionally biased region" description="Polar residues" evidence="1">
    <location>
        <begin position="269"/>
        <end position="280"/>
    </location>
</feature>
<feature type="domain" description="Nucleolus and neural progenitor protein-like N-terminal" evidence="2">
    <location>
        <begin position="7"/>
        <end position="196"/>
    </location>
</feature>
<proteinExistence type="predicted"/>
<dbReference type="PhylomeDB" id="A7S7Z8"/>
<dbReference type="HOGENOM" id="CLU_529255_0_0_1"/>
<evidence type="ECO:0000313" key="3">
    <source>
        <dbReference type="EMBL" id="EDO40208.1"/>
    </source>
</evidence>
<reference evidence="3 4" key="1">
    <citation type="journal article" date="2007" name="Science">
        <title>Sea anemone genome reveals ancestral eumetazoan gene repertoire and genomic organization.</title>
        <authorList>
            <person name="Putnam N.H."/>
            <person name="Srivastava M."/>
            <person name="Hellsten U."/>
            <person name="Dirks B."/>
            <person name="Chapman J."/>
            <person name="Salamov A."/>
            <person name="Terry A."/>
            <person name="Shapiro H."/>
            <person name="Lindquist E."/>
            <person name="Kapitonov V.V."/>
            <person name="Jurka J."/>
            <person name="Genikhovich G."/>
            <person name="Grigoriev I.V."/>
            <person name="Lucas S.M."/>
            <person name="Steele R.E."/>
            <person name="Finnerty J.R."/>
            <person name="Technau U."/>
            <person name="Martindale M.Q."/>
            <person name="Rokhsar D.S."/>
        </authorList>
    </citation>
    <scope>NUCLEOTIDE SEQUENCE [LARGE SCALE GENOMIC DNA]</scope>
    <source>
        <strain evidence="4">CH2 X CH6</strain>
    </source>
</reference>
<dbReference type="PANTHER" id="PTHR34761:SF1">
    <property type="entry name" value="NUCLEOLUS AND NEURAL PROGENITOR PROTEIN"/>
    <property type="match status" value="1"/>
</dbReference>